<dbReference type="InterPro" id="IPR036259">
    <property type="entry name" value="MFS_trans_sf"/>
</dbReference>
<dbReference type="PROSITE" id="PS50850">
    <property type="entry name" value="MFS"/>
    <property type="match status" value="1"/>
</dbReference>
<dbReference type="PANTHER" id="PTHR11328:SF24">
    <property type="entry name" value="MAJOR FACILITATOR SUPERFAMILY (MFS) PROFILE DOMAIN-CONTAINING PROTEIN"/>
    <property type="match status" value="1"/>
</dbReference>
<feature type="transmembrane region" description="Helical" evidence="6">
    <location>
        <begin position="110"/>
        <end position="133"/>
    </location>
</feature>
<evidence type="ECO:0000256" key="5">
    <source>
        <dbReference type="ARBA" id="ARBA00023136"/>
    </source>
</evidence>
<feature type="transmembrane region" description="Helical" evidence="6">
    <location>
        <begin position="81"/>
        <end position="98"/>
    </location>
</feature>
<feature type="transmembrane region" description="Helical" evidence="6">
    <location>
        <begin position="318"/>
        <end position="339"/>
    </location>
</feature>
<dbReference type="RefSeq" id="WP_068586333.1">
    <property type="nucleotide sequence ID" value="NZ_FTNK01000012.1"/>
</dbReference>
<feature type="transmembrane region" description="Helical" evidence="6">
    <location>
        <begin position="42"/>
        <end position="69"/>
    </location>
</feature>
<dbReference type="Pfam" id="PF13347">
    <property type="entry name" value="MFS_2"/>
    <property type="match status" value="1"/>
</dbReference>
<keyword evidence="2" id="KW-0813">Transport</keyword>
<gene>
    <name evidence="8" type="ORF">SAMN05421578_112128</name>
</gene>
<dbReference type="Proteomes" id="UP000186666">
    <property type="component" value="Unassembled WGS sequence"/>
</dbReference>
<protein>
    <submittedName>
        <fullName evidence="8">Glycoside/pentoside/hexuronide:cation symporter, GPH family</fullName>
    </submittedName>
</protein>
<comment type="subcellular location">
    <subcellularLocation>
        <location evidence="1">Cell membrane</location>
        <topology evidence="1">Multi-pass membrane protein</topology>
    </subcellularLocation>
</comment>
<keyword evidence="4 6" id="KW-1133">Transmembrane helix</keyword>
<evidence type="ECO:0000256" key="2">
    <source>
        <dbReference type="ARBA" id="ARBA00022448"/>
    </source>
</evidence>
<feature type="transmembrane region" description="Helical" evidence="6">
    <location>
        <begin position="229"/>
        <end position="254"/>
    </location>
</feature>
<dbReference type="InterPro" id="IPR039672">
    <property type="entry name" value="MFS_2"/>
</dbReference>
<feature type="transmembrane region" description="Helical" evidence="6">
    <location>
        <begin position="294"/>
        <end position="312"/>
    </location>
</feature>
<evidence type="ECO:0000256" key="6">
    <source>
        <dbReference type="SAM" id="Phobius"/>
    </source>
</evidence>
<keyword evidence="9" id="KW-1185">Reference proteome</keyword>
<keyword evidence="3 6" id="KW-0812">Transmembrane</keyword>
<feature type="transmembrane region" description="Helical" evidence="6">
    <location>
        <begin position="405"/>
        <end position="426"/>
    </location>
</feature>
<feature type="transmembrane region" description="Helical" evidence="6">
    <location>
        <begin position="145"/>
        <end position="167"/>
    </location>
</feature>
<keyword evidence="5 6" id="KW-0472">Membrane</keyword>
<dbReference type="NCBIfam" id="TIGR00792">
    <property type="entry name" value="gph"/>
    <property type="match status" value="1"/>
</dbReference>
<dbReference type="Gene3D" id="1.20.1250.20">
    <property type="entry name" value="MFS general substrate transporter like domains"/>
    <property type="match status" value="2"/>
</dbReference>
<accession>A0ABY1K7Z3</accession>
<evidence type="ECO:0000313" key="8">
    <source>
        <dbReference type="EMBL" id="SIR38706.1"/>
    </source>
</evidence>
<organism evidence="8 9">
    <name type="scientific">Paenibacillus macquariensis</name>
    <dbReference type="NCBI Taxonomy" id="948756"/>
    <lineage>
        <taxon>Bacteria</taxon>
        <taxon>Bacillati</taxon>
        <taxon>Bacillota</taxon>
        <taxon>Bacilli</taxon>
        <taxon>Bacillales</taxon>
        <taxon>Paenibacillaceae</taxon>
        <taxon>Paenibacillus</taxon>
    </lineage>
</organism>
<dbReference type="SUPFAM" id="SSF103473">
    <property type="entry name" value="MFS general substrate transporter"/>
    <property type="match status" value="1"/>
</dbReference>
<dbReference type="EMBL" id="FTNK01000012">
    <property type="protein sequence ID" value="SIR38706.1"/>
    <property type="molecule type" value="Genomic_DNA"/>
</dbReference>
<dbReference type="InterPro" id="IPR020846">
    <property type="entry name" value="MFS_dom"/>
</dbReference>
<name>A0ABY1K7Z3_9BACL</name>
<reference evidence="8 9" key="1">
    <citation type="submission" date="2017-01" db="EMBL/GenBank/DDBJ databases">
        <authorList>
            <person name="Varghese N."/>
            <person name="Submissions S."/>
        </authorList>
    </citation>
    <scope>NUCLEOTIDE SEQUENCE [LARGE SCALE GENOMIC DNA]</scope>
    <source>
        <strain evidence="8 9">ATCC 23464</strain>
    </source>
</reference>
<dbReference type="InterPro" id="IPR001927">
    <property type="entry name" value="Na/Gal_symport"/>
</dbReference>
<feature type="transmembrane region" description="Helical" evidence="6">
    <location>
        <begin position="266"/>
        <end position="287"/>
    </location>
</feature>
<proteinExistence type="predicted"/>
<evidence type="ECO:0000259" key="7">
    <source>
        <dbReference type="PROSITE" id="PS50850"/>
    </source>
</evidence>
<feature type="transmembrane region" description="Helical" evidence="6">
    <location>
        <begin position="179"/>
        <end position="199"/>
    </location>
</feature>
<dbReference type="CDD" id="cd17332">
    <property type="entry name" value="MFS_MelB_like"/>
    <property type="match status" value="1"/>
</dbReference>
<evidence type="ECO:0000256" key="1">
    <source>
        <dbReference type="ARBA" id="ARBA00004651"/>
    </source>
</evidence>
<evidence type="ECO:0000256" key="4">
    <source>
        <dbReference type="ARBA" id="ARBA00022989"/>
    </source>
</evidence>
<dbReference type="PANTHER" id="PTHR11328">
    <property type="entry name" value="MAJOR FACILITATOR SUPERFAMILY DOMAIN-CONTAINING PROTEIN"/>
    <property type="match status" value="1"/>
</dbReference>
<sequence>MEQTKIKFSEKLGYGVGDMASNLIWTSAATFLTFFYTDIVGFSAAAVGTLLLIARFFDAFVDIGVGVLVDKTRSKHGKARPWLLWLAIPFGISGVLLFSAPDLGPTGSLIYAYVTYLLINIIYSGANVPYGVLNSLITQDPYERSLLNIFRMVMAIFGAVAVSTLTVPIVNGFGGGKHGWTMTFMIYGVLAAVLFLITFRTTKERVKPSIVQNVVPLRRSLKALFRNKYWALLVTFMMLSFIMSSVNTAVNIYYAQYILEDVNLMSVLSIISFIPMLIGLLLIAPIIKKFGKRNSAIIGLVITIVGALITMIDPTNLTIVIIASVTKSLGGVPLAATMFAMLADTVEYGEWKTGMRTEGLVYSAGSFGSKAGSGLGAAIVGWMLAFGGYVGGQEHISESARSSILFMYIYLPIIISALMVVILYFYKLDKQFPQIVKELEEAKNM</sequence>
<evidence type="ECO:0000256" key="3">
    <source>
        <dbReference type="ARBA" id="ARBA00022692"/>
    </source>
</evidence>
<evidence type="ECO:0000313" key="9">
    <source>
        <dbReference type="Proteomes" id="UP000186666"/>
    </source>
</evidence>
<feature type="transmembrane region" description="Helical" evidence="6">
    <location>
        <begin position="360"/>
        <end position="385"/>
    </location>
</feature>
<feature type="domain" description="Major facilitator superfamily (MFS) profile" evidence="7">
    <location>
        <begin position="6"/>
        <end position="428"/>
    </location>
</feature>
<feature type="transmembrane region" description="Helical" evidence="6">
    <location>
        <begin position="12"/>
        <end position="36"/>
    </location>
</feature>
<comment type="caution">
    <text evidence="8">The sequence shown here is derived from an EMBL/GenBank/DDBJ whole genome shotgun (WGS) entry which is preliminary data.</text>
</comment>